<keyword evidence="7" id="KW-0378">Hydrolase</keyword>
<evidence type="ECO:0000256" key="7">
    <source>
        <dbReference type="ARBA" id="ARBA00022801"/>
    </source>
</evidence>
<evidence type="ECO:0000259" key="12">
    <source>
        <dbReference type="SMART" id="SM01217"/>
    </source>
</evidence>
<dbReference type="SUPFAM" id="SSF51445">
    <property type="entry name" value="(Trans)glycosidases"/>
    <property type="match status" value="1"/>
</dbReference>
<comment type="similarity">
    <text evidence="3">Belongs to the glycosyl hydrolase 3 family.</text>
</comment>
<evidence type="ECO:0000256" key="6">
    <source>
        <dbReference type="ARBA" id="ARBA00022729"/>
    </source>
</evidence>
<feature type="domain" description="Fibronectin type III-like" evidence="12">
    <location>
        <begin position="627"/>
        <end position="697"/>
    </location>
</feature>
<evidence type="ECO:0000256" key="2">
    <source>
        <dbReference type="ARBA" id="ARBA00004851"/>
    </source>
</evidence>
<dbReference type="InterPro" id="IPR013783">
    <property type="entry name" value="Ig-like_fold"/>
</dbReference>
<dbReference type="InterPro" id="IPR044993">
    <property type="entry name" value="BXL"/>
</dbReference>
<protein>
    <recommendedName>
        <fullName evidence="11">xylan 1,4-beta-xylosidase</fullName>
        <ecNumber evidence="11">3.2.1.37</ecNumber>
    </recommendedName>
</protein>
<dbReference type="GO" id="GO:0046556">
    <property type="term" value="F:alpha-L-arabinofuranosidase activity"/>
    <property type="evidence" value="ECO:0007669"/>
    <property type="project" value="TreeGrafter"/>
</dbReference>
<dbReference type="Pfam" id="PF14310">
    <property type="entry name" value="Fn3-like"/>
    <property type="match status" value="1"/>
</dbReference>
<reference evidence="13 14" key="1">
    <citation type="submission" date="2024-01" db="EMBL/GenBank/DDBJ databases">
        <title>A draft genome for a cacao thread blight-causing isolate of Paramarasmius palmivorus.</title>
        <authorList>
            <person name="Baruah I.K."/>
            <person name="Bukari Y."/>
            <person name="Amoako-Attah I."/>
            <person name="Meinhardt L.W."/>
            <person name="Bailey B.A."/>
            <person name="Cohen S.P."/>
        </authorList>
    </citation>
    <scope>NUCLEOTIDE SEQUENCE [LARGE SCALE GENOMIC DNA]</scope>
    <source>
        <strain evidence="13 14">GH-12</strain>
    </source>
</reference>
<dbReference type="EC" id="3.2.1.37" evidence="11"/>
<evidence type="ECO:0000256" key="9">
    <source>
        <dbReference type="ARBA" id="ARBA00023295"/>
    </source>
</evidence>
<dbReference type="EMBL" id="JAYKXP010000099">
    <property type="protein sequence ID" value="KAK7026859.1"/>
    <property type="molecule type" value="Genomic_DNA"/>
</dbReference>
<keyword evidence="5" id="KW-0119">Carbohydrate metabolism</keyword>
<dbReference type="Proteomes" id="UP001383192">
    <property type="component" value="Unassembled WGS sequence"/>
</dbReference>
<dbReference type="Pfam" id="PF01915">
    <property type="entry name" value="Glyco_hydro_3_C"/>
    <property type="match status" value="1"/>
</dbReference>
<proteinExistence type="inferred from homology"/>
<dbReference type="GO" id="GO:0009044">
    <property type="term" value="F:xylan 1,4-beta-xylosidase activity"/>
    <property type="evidence" value="ECO:0007669"/>
    <property type="project" value="UniProtKB-EC"/>
</dbReference>
<evidence type="ECO:0000256" key="10">
    <source>
        <dbReference type="ARBA" id="ARBA00024574"/>
    </source>
</evidence>
<keyword evidence="5" id="KW-0624">Polysaccharide degradation</keyword>
<dbReference type="GO" id="GO:0045493">
    <property type="term" value="P:xylan catabolic process"/>
    <property type="evidence" value="ECO:0007669"/>
    <property type="project" value="UniProtKB-KW"/>
</dbReference>
<dbReference type="SUPFAM" id="SSF52279">
    <property type="entry name" value="Beta-D-glucan exohydrolase, C-terminal domain"/>
    <property type="match status" value="1"/>
</dbReference>
<dbReference type="PANTHER" id="PTHR42721">
    <property type="entry name" value="SUGAR HYDROLASE-RELATED"/>
    <property type="match status" value="1"/>
</dbReference>
<keyword evidence="9" id="KW-0326">Glycosidase</keyword>
<evidence type="ECO:0000256" key="1">
    <source>
        <dbReference type="ARBA" id="ARBA00004613"/>
    </source>
</evidence>
<dbReference type="SMART" id="SM01217">
    <property type="entry name" value="Fn3_like"/>
    <property type="match status" value="1"/>
</dbReference>
<dbReference type="InterPro" id="IPR001764">
    <property type="entry name" value="Glyco_hydro_3_N"/>
</dbReference>
<keyword evidence="14" id="KW-1185">Reference proteome</keyword>
<dbReference type="AlphaFoldDB" id="A0AAW0BL04"/>
<dbReference type="InterPro" id="IPR017853">
    <property type="entry name" value="GH"/>
</dbReference>
<evidence type="ECO:0000313" key="13">
    <source>
        <dbReference type="EMBL" id="KAK7026859.1"/>
    </source>
</evidence>
<dbReference type="InterPro" id="IPR036881">
    <property type="entry name" value="Glyco_hydro_3_C_sf"/>
</dbReference>
<comment type="pathway">
    <text evidence="2">Glycan degradation; xylan degradation.</text>
</comment>
<gene>
    <name evidence="13" type="ORF">VNI00_015401</name>
</gene>
<keyword evidence="6" id="KW-0732">Signal</keyword>
<dbReference type="Gene3D" id="3.20.20.300">
    <property type="entry name" value="Glycoside hydrolase, family 3, N-terminal domain"/>
    <property type="match status" value="1"/>
</dbReference>
<name>A0AAW0BL04_9AGAR</name>
<keyword evidence="5" id="KW-0858">Xylan degradation</keyword>
<dbReference type="GO" id="GO:0005576">
    <property type="term" value="C:extracellular region"/>
    <property type="evidence" value="ECO:0007669"/>
    <property type="project" value="UniProtKB-SubCell"/>
</dbReference>
<dbReference type="InterPro" id="IPR036962">
    <property type="entry name" value="Glyco_hydro_3_N_sf"/>
</dbReference>
<keyword evidence="8" id="KW-0325">Glycoprotein</keyword>
<dbReference type="GO" id="GO:0031222">
    <property type="term" value="P:arabinan catabolic process"/>
    <property type="evidence" value="ECO:0007669"/>
    <property type="project" value="TreeGrafter"/>
</dbReference>
<sequence>MDRARALVAELTVEELIANTGNESPGVARLGIPAYNWWNEALHGFGGSPGSVFSGSGEFSYSTSFPAPILTAAAFDDELVHSISTVISTEARAFHNANRSGVDFWSPNVNPFRDPRWGRGQETPGEDPLHVARYALQFVTGMQGDVSSTPYLKVMSACKHWAAYDLENWGGFERGSFNAILSIQDLAEYYSPPFQSCVRDAKVASIMCSYNEVNGTPSCVNSYLLRTLVRDLWGLGDEQWIVGDYGAVGTIAWGHQYTGIVNASALALRSGLDIDAGTDLQNNLQEALNESLVSEEDIRSALARQYNSLIRTGYFDPPERQPYREIGWANVNTEEAQQLAYRAAVEGMVLLKNDDTLPLNGSANKVALVGPFSNATNQMQSNYAQPAPFVISPLQAFRDSGLFDVAFAYGTAINSTDTSGFAAALEAAQNSDVVVFVGGIDTSIEDEQRDRNEITWPGNQLDLIKALAEVGKPLVVVVMGGGQVDSSWLKGDVRVNSLVWAGLPSQSGGTALLDILTGTQAPAGRLPVTQYPASYVDEVPMNDMSLRPKEGSSPGRTYKWYTGQAVYEFGFGLHYTTFDFAWVDNSTRSYNIQELTAAGAETSYLDLSILDTFEVQVTNTGDTTSDFVALLFTRTETGPAPAPLKELVAYTRVKGIASGQSAVATLGVTLGAIARTDENGNGVLFPGEYELLFDYDGKIRQTITLTGEEAIVLEWPQP</sequence>
<dbReference type="InterPro" id="IPR002772">
    <property type="entry name" value="Glyco_hydro_3_C"/>
</dbReference>
<evidence type="ECO:0000256" key="11">
    <source>
        <dbReference type="ARBA" id="ARBA00026107"/>
    </source>
</evidence>
<dbReference type="InterPro" id="IPR026891">
    <property type="entry name" value="Fn3-like"/>
</dbReference>
<comment type="catalytic activity">
    <reaction evidence="10">
        <text>Hydrolysis of (1-&gt;4)-beta-D-xylans, to remove successive D-xylose residues from the non-reducing termini.</text>
        <dbReference type="EC" id="3.2.1.37"/>
    </reaction>
</comment>
<dbReference type="PANTHER" id="PTHR42721:SF3">
    <property type="entry name" value="BETA-D-XYLOSIDASE 5-RELATED"/>
    <property type="match status" value="1"/>
</dbReference>
<evidence type="ECO:0000256" key="8">
    <source>
        <dbReference type="ARBA" id="ARBA00023180"/>
    </source>
</evidence>
<dbReference type="Gene3D" id="3.40.50.1700">
    <property type="entry name" value="Glycoside hydrolase family 3 C-terminal domain"/>
    <property type="match status" value="1"/>
</dbReference>
<dbReference type="Gene3D" id="2.60.40.10">
    <property type="entry name" value="Immunoglobulins"/>
    <property type="match status" value="1"/>
</dbReference>
<organism evidence="13 14">
    <name type="scientific">Paramarasmius palmivorus</name>
    <dbReference type="NCBI Taxonomy" id="297713"/>
    <lineage>
        <taxon>Eukaryota</taxon>
        <taxon>Fungi</taxon>
        <taxon>Dikarya</taxon>
        <taxon>Basidiomycota</taxon>
        <taxon>Agaricomycotina</taxon>
        <taxon>Agaricomycetes</taxon>
        <taxon>Agaricomycetidae</taxon>
        <taxon>Agaricales</taxon>
        <taxon>Marasmiineae</taxon>
        <taxon>Marasmiaceae</taxon>
        <taxon>Paramarasmius</taxon>
    </lineage>
</organism>
<dbReference type="FunFam" id="3.40.50.1700:FF:000007">
    <property type="entry name" value="Exo-1,4-beta-xylosidase xlnD"/>
    <property type="match status" value="1"/>
</dbReference>
<keyword evidence="4" id="KW-0964">Secreted</keyword>
<comment type="caution">
    <text evidence="13">The sequence shown here is derived from an EMBL/GenBank/DDBJ whole genome shotgun (WGS) entry which is preliminary data.</text>
</comment>
<comment type="subcellular location">
    <subcellularLocation>
        <location evidence="1">Secreted</location>
    </subcellularLocation>
</comment>
<evidence type="ECO:0000256" key="4">
    <source>
        <dbReference type="ARBA" id="ARBA00022525"/>
    </source>
</evidence>
<evidence type="ECO:0000313" key="14">
    <source>
        <dbReference type="Proteomes" id="UP001383192"/>
    </source>
</evidence>
<accession>A0AAW0BL04</accession>
<evidence type="ECO:0000256" key="5">
    <source>
        <dbReference type="ARBA" id="ARBA00022651"/>
    </source>
</evidence>
<dbReference type="Pfam" id="PF00933">
    <property type="entry name" value="Glyco_hydro_3"/>
    <property type="match status" value="1"/>
</dbReference>
<evidence type="ECO:0000256" key="3">
    <source>
        <dbReference type="ARBA" id="ARBA00005336"/>
    </source>
</evidence>